<dbReference type="EMBL" id="FWZX01000001">
    <property type="protein sequence ID" value="SME89293.1"/>
    <property type="molecule type" value="Genomic_DNA"/>
</dbReference>
<keyword evidence="2" id="KW-0808">Transferase</keyword>
<protein>
    <submittedName>
        <fullName evidence="2">Glycosyl transferases group 1</fullName>
    </submittedName>
</protein>
<evidence type="ECO:0000259" key="1">
    <source>
        <dbReference type="Pfam" id="PF00534"/>
    </source>
</evidence>
<sequence>MRISQLFAGPYDGGPRAQLFSRVADGFSLPDELRQQLILARRPGWQALAGFGRPGLALPFRRWPAAGGAGRLDRRSRAAVAAELELFKPDVIAVWDEASMARLPAQPEAVTLGIATDPEAALALRRCRYLVALSPEIAGQAVDRGWPEERVRPLPPFADGDLVDPLPRATLATSVDATVVLLPWTLDLEALGAVLLAARRLPLPTLWMPGVDRKRLKLALGCQVPLRDLGPELDRARAFAAADLVLCTAAGDAMGLGIVEAWAQTKPVVAAGAPAASGLVRHEDSGLLARDTTPDALAAALRRPLDDPLLYDRLAANGRAAFDAGHGEARALARWLEAYLSLSALMLPGARGLRETRRKAPPPRTDIEV</sequence>
<name>A0A1Y6B4B1_9PROT</name>
<dbReference type="PANTHER" id="PTHR12526:SF636">
    <property type="entry name" value="BLL3647 PROTEIN"/>
    <property type="match status" value="1"/>
</dbReference>
<organism evidence="2 3">
    <name type="scientific">Tistlia consotensis USBA 355</name>
    <dbReference type="NCBI Taxonomy" id="560819"/>
    <lineage>
        <taxon>Bacteria</taxon>
        <taxon>Pseudomonadati</taxon>
        <taxon>Pseudomonadota</taxon>
        <taxon>Alphaproteobacteria</taxon>
        <taxon>Rhodospirillales</taxon>
        <taxon>Rhodovibrionaceae</taxon>
        <taxon>Tistlia</taxon>
    </lineage>
</organism>
<evidence type="ECO:0000313" key="3">
    <source>
        <dbReference type="Proteomes" id="UP000192917"/>
    </source>
</evidence>
<keyword evidence="3" id="KW-1185">Reference proteome</keyword>
<feature type="domain" description="Glycosyl transferase family 1" evidence="1">
    <location>
        <begin position="238"/>
        <end position="319"/>
    </location>
</feature>
<reference evidence="2 3" key="1">
    <citation type="submission" date="2017-04" db="EMBL/GenBank/DDBJ databases">
        <authorList>
            <person name="Afonso C.L."/>
            <person name="Miller P.J."/>
            <person name="Scott M.A."/>
            <person name="Spackman E."/>
            <person name="Goraichik I."/>
            <person name="Dimitrov K.M."/>
            <person name="Suarez D.L."/>
            <person name="Swayne D.E."/>
        </authorList>
    </citation>
    <scope>NUCLEOTIDE SEQUENCE [LARGE SCALE GENOMIC DNA]</scope>
    <source>
        <strain evidence="2 3">USBA 355</strain>
    </source>
</reference>
<evidence type="ECO:0000313" key="2">
    <source>
        <dbReference type="EMBL" id="SME89293.1"/>
    </source>
</evidence>
<dbReference type="RefSeq" id="WP_085120555.1">
    <property type="nucleotide sequence ID" value="NZ_FWZX01000001.1"/>
</dbReference>
<proteinExistence type="predicted"/>
<dbReference type="STRING" id="560819.SAMN05428998_101196"/>
<dbReference type="Proteomes" id="UP000192917">
    <property type="component" value="Unassembled WGS sequence"/>
</dbReference>
<dbReference type="SUPFAM" id="SSF53756">
    <property type="entry name" value="UDP-Glycosyltransferase/glycogen phosphorylase"/>
    <property type="match status" value="1"/>
</dbReference>
<dbReference type="InterPro" id="IPR001296">
    <property type="entry name" value="Glyco_trans_1"/>
</dbReference>
<dbReference type="PANTHER" id="PTHR12526">
    <property type="entry name" value="GLYCOSYLTRANSFERASE"/>
    <property type="match status" value="1"/>
</dbReference>
<gene>
    <name evidence="2" type="ORF">SAMN05428998_101196</name>
</gene>
<dbReference type="GO" id="GO:0016757">
    <property type="term" value="F:glycosyltransferase activity"/>
    <property type="evidence" value="ECO:0007669"/>
    <property type="project" value="InterPro"/>
</dbReference>
<accession>A0A1Y6B4B1</accession>
<dbReference type="Gene3D" id="3.40.50.2000">
    <property type="entry name" value="Glycogen Phosphorylase B"/>
    <property type="match status" value="1"/>
</dbReference>
<dbReference type="AlphaFoldDB" id="A0A1Y6B4B1"/>
<dbReference type="Pfam" id="PF00534">
    <property type="entry name" value="Glycos_transf_1"/>
    <property type="match status" value="1"/>
</dbReference>